<name>A0A7G1G3P1_9BACT</name>
<evidence type="ECO:0008006" key="3">
    <source>
        <dbReference type="Google" id="ProtNLM"/>
    </source>
</evidence>
<dbReference type="Pfam" id="PF10719">
    <property type="entry name" value="ComFB"/>
    <property type="match status" value="1"/>
</dbReference>
<reference evidence="1 2" key="1">
    <citation type="submission" date="2018-06" db="EMBL/GenBank/DDBJ databases">
        <title>Genome sequencing of Oceanotoga sp. sy52.</title>
        <authorList>
            <person name="Mori K."/>
        </authorList>
    </citation>
    <scope>NUCLEOTIDE SEQUENCE [LARGE SCALE GENOMIC DNA]</scope>
    <source>
        <strain evidence="2">sy52</strain>
    </source>
</reference>
<dbReference type="InParanoid" id="A0A7G1G3P1"/>
<proteinExistence type="predicted"/>
<dbReference type="InterPro" id="IPR019657">
    <property type="entry name" value="ComFB"/>
</dbReference>
<dbReference type="KEGG" id="ocy:OSSY52_11990"/>
<dbReference type="EMBL" id="AP018712">
    <property type="protein sequence ID" value="BBE31058.1"/>
    <property type="molecule type" value="Genomic_DNA"/>
</dbReference>
<evidence type="ECO:0000313" key="2">
    <source>
        <dbReference type="Proteomes" id="UP000516361"/>
    </source>
</evidence>
<organism evidence="1 2">
    <name type="scientific">Tepiditoga spiralis</name>
    <dbReference type="NCBI Taxonomy" id="2108365"/>
    <lineage>
        <taxon>Bacteria</taxon>
        <taxon>Thermotogati</taxon>
        <taxon>Thermotogota</taxon>
        <taxon>Thermotogae</taxon>
        <taxon>Petrotogales</taxon>
        <taxon>Petrotogaceae</taxon>
        <taxon>Tepiditoga</taxon>
    </lineage>
</organism>
<dbReference type="RefSeq" id="WP_198423024.1">
    <property type="nucleotide sequence ID" value="NZ_AP018712.1"/>
</dbReference>
<evidence type="ECO:0000313" key="1">
    <source>
        <dbReference type="EMBL" id="BBE31058.1"/>
    </source>
</evidence>
<gene>
    <name evidence="1" type="ORF">OSSY52_11990</name>
</gene>
<accession>A0A7G1G3P1</accession>
<dbReference type="Proteomes" id="UP000516361">
    <property type="component" value="Chromosome"/>
</dbReference>
<dbReference type="AlphaFoldDB" id="A0A7G1G3P1"/>
<dbReference type="FunCoup" id="A0A7G1G3P1">
    <property type="interactions" value="5"/>
</dbReference>
<protein>
    <recommendedName>
        <fullName evidence="3">Competence protein ComFB</fullName>
    </recommendedName>
</protein>
<keyword evidence="2" id="KW-1185">Reference proteome</keyword>
<sequence>MITIKDIQLKNIMEDIVEDVYNDLLKTNLIKICNCPKCHADVLAIVLNNIKPKYVVTEKGEAIERTNELRDQIRVDVLEQLLKAVEIVSKNPHHNQNDVGLI</sequence>